<proteinExistence type="predicted"/>
<comment type="caution">
    <text evidence="1">The sequence shown here is derived from an EMBL/GenBank/DDBJ whole genome shotgun (WGS) entry which is preliminary data.</text>
</comment>
<reference evidence="1" key="1">
    <citation type="submission" date="2020-05" db="EMBL/GenBank/DDBJ databases">
        <title>Large-scale comparative analyses of tick genomes elucidate their genetic diversity and vector capacities.</title>
        <authorList>
            <person name="Jia N."/>
            <person name="Wang J."/>
            <person name="Shi W."/>
            <person name="Du L."/>
            <person name="Sun Y."/>
            <person name="Zhan W."/>
            <person name="Jiang J."/>
            <person name="Wang Q."/>
            <person name="Zhang B."/>
            <person name="Ji P."/>
            <person name="Sakyi L.B."/>
            <person name="Cui X."/>
            <person name="Yuan T."/>
            <person name="Jiang B."/>
            <person name="Yang W."/>
            <person name="Lam T.T.-Y."/>
            <person name="Chang Q."/>
            <person name="Ding S."/>
            <person name="Wang X."/>
            <person name="Zhu J."/>
            <person name="Ruan X."/>
            <person name="Zhao L."/>
            <person name="Wei J."/>
            <person name="Que T."/>
            <person name="Du C."/>
            <person name="Cheng J."/>
            <person name="Dai P."/>
            <person name="Han X."/>
            <person name="Huang E."/>
            <person name="Gao Y."/>
            <person name="Liu J."/>
            <person name="Shao H."/>
            <person name="Ye R."/>
            <person name="Li L."/>
            <person name="Wei W."/>
            <person name="Wang X."/>
            <person name="Wang C."/>
            <person name="Yang T."/>
            <person name="Huo Q."/>
            <person name="Li W."/>
            <person name="Guo W."/>
            <person name="Chen H."/>
            <person name="Zhou L."/>
            <person name="Ni X."/>
            <person name="Tian J."/>
            <person name="Zhou Y."/>
            <person name="Sheng Y."/>
            <person name="Liu T."/>
            <person name="Pan Y."/>
            <person name="Xia L."/>
            <person name="Li J."/>
            <person name="Zhao F."/>
            <person name="Cao W."/>
        </authorList>
    </citation>
    <scope>NUCLEOTIDE SEQUENCE</scope>
    <source>
        <strain evidence="1">Dsil-2018</strain>
    </source>
</reference>
<evidence type="ECO:0000313" key="1">
    <source>
        <dbReference type="EMBL" id="KAH7954619.1"/>
    </source>
</evidence>
<evidence type="ECO:0000313" key="2">
    <source>
        <dbReference type="Proteomes" id="UP000821865"/>
    </source>
</evidence>
<accession>A0ACB8CZN8</accession>
<protein>
    <submittedName>
        <fullName evidence="1">Uncharacterized protein</fullName>
    </submittedName>
</protein>
<organism evidence="1 2">
    <name type="scientific">Dermacentor silvarum</name>
    <name type="common">Tick</name>
    <dbReference type="NCBI Taxonomy" id="543639"/>
    <lineage>
        <taxon>Eukaryota</taxon>
        <taxon>Metazoa</taxon>
        <taxon>Ecdysozoa</taxon>
        <taxon>Arthropoda</taxon>
        <taxon>Chelicerata</taxon>
        <taxon>Arachnida</taxon>
        <taxon>Acari</taxon>
        <taxon>Parasitiformes</taxon>
        <taxon>Ixodida</taxon>
        <taxon>Ixodoidea</taxon>
        <taxon>Ixodidae</taxon>
        <taxon>Rhipicephalinae</taxon>
        <taxon>Dermacentor</taxon>
    </lineage>
</organism>
<sequence>MADQEALATLRQQVHLQEQLQAQQQAIKNQEQQLHEQQQRTQNEPHSSDNSAQPRSGHTPRSSALQRAPPLQRPPPTRTSSPEVWFAQVEAQFSLARITQDRTRYDNVVAHLDSRYAAELRDVHASPPADDCYTCT</sequence>
<keyword evidence="2" id="KW-1185">Reference proteome</keyword>
<gene>
    <name evidence="1" type="ORF">HPB49_020239</name>
</gene>
<dbReference type="EMBL" id="CM023473">
    <property type="protein sequence ID" value="KAH7954619.1"/>
    <property type="molecule type" value="Genomic_DNA"/>
</dbReference>
<name>A0ACB8CZN8_DERSI</name>
<dbReference type="Proteomes" id="UP000821865">
    <property type="component" value="Chromosome 4"/>
</dbReference>